<accession>A0ABD1W305</accession>
<proteinExistence type="predicted"/>
<comment type="caution">
    <text evidence="2">The sequence shown here is derived from an EMBL/GenBank/DDBJ whole genome shotgun (WGS) entry which is preliminary data.</text>
</comment>
<sequence>MKKAKPSILTKLPVEMMMIVAKAISCRKVKKSSRVGGFTAVLLMSAGSCASSSATPISLGGPLQIGSDRSERDVNGGVGWAFDGGGKLQDMSPRSQGGELMDRPRLLTI</sequence>
<reference evidence="3" key="1">
    <citation type="submission" date="2024-07" db="EMBL/GenBank/DDBJ databases">
        <title>Two chromosome-level genome assemblies of Korean endemic species Abeliophyllum distichum and Forsythia ovata (Oleaceae).</title>
        <authorList>
            <person name="Jang H."/>
        </authorList>
    </citation>
    <scope>NUCLEOTIDE SEQUENCE [LARGE SCALE GENOMIC DNA]</scope>
</reference>
<evidence type="ECO:0000313" key="2">
    <source>
        <dbReference type="EMBL" id="KAL2543932.1"/>
    </source>
</evidence>
<protein>
    <submittedName>
        <fullName evidence="2">Uncharacterized protein</fullName>
    </submittedName>
</protein>
<gene>
    <name evidence="2" type="ORF">Fot_13165</name>
</gene>
<dbReference type="AlphaFoldDB" id="A0ABD1W305"/>
<name>A0ABD1W305_9LAMI</name>
<dbReference type="EMBL" id="JBFOLJ010000004">
    <property type="protein sequence ID" value="KAL2543932.1"/>
    <property type="molecule type" value="Genomic_DNA"/>
</dbReference>
<evidence type="ECO:0000313" key="3">
    <source>
        <dbReference type="Proteomes" id="UP001604277"/>
    </source>
</evidence>
<organism evidence="2 3">
    <name type="scientific">Forsythia ovata</name>
    <dbReference type="NCBI Taxonomy" id="205694"/>
    <lineage>
        <taxon>Eukaryota</taxon>
        <taxon>Viridiplantae</taxon>
        <taxon>Streptophyta</taxon>
        <taxon>Embryophyta</taxon>
        <taxon>Tracheophyta</taxon>
        <taxon>Spermatophyta</taxon>
        <taxon>Magnoliopsida</taxon>
        <taxon>eudicotyledons</taxon>
        <taxon>Gunneridae</taxon>
        <taxon>Pentapetalae</taxon>
        <taxon>asterids</taxon>
        <taxon>lamiids</taxon>
        <taxon>Lamiales</taxon>
        <taxon>Oleaceae</taxon>
        <taxon>Forsythieae</taxon>
        <taxon>Forsythia</taxon>
    </lineage>
</organism>
<feature type="region of interest" description="Disordered" evidence="1">
    <location>
        <begin position="80"/>
        <end position="109"/>
    </location>
</feature>
<dbReference type="Proteomes" id="UP001604277">
    <property type="component" value="Unassembled WGS sequence"/>
</dbReference>
<keyword evidence="3" id="KW-1185">Reference proteome</keyword>
<feature type="compositionally biased region" description="Basic and acidic residues" evidence="1">
    <location>
        <begin position="100"/>
        <end position="109"/>
    </location>
</feature>
<evidence type="ECO:0000256" key="1">
    <source>
        <dbReference type="SAM" id="MobiDB-lite"/>
    </source>
</evidence>